<dbReference type="Gene3D" id="3.30.565.10">
    <property type="entry name" value="Histidine kinase-like ATPase, C-terminal domain"/>
    <property type="match status" value="1"/>
</dbReference>
<name>A0ABU6J2M4_9BURK</name>
<dbReference type="SUPFAM" id="SSF55874">
    <property type="entry name" value="ATPase domain of HSP90 chaperone/DNA topoisomerase II/histidine kinase"/>
    <property type="match status" value="1"/>
</dbReference>
<protein>
    <submittedName>
        <fullName evidence="2">Anti-sigma regulatory factor</fullName>
    </submittedName>
</protein>
<proteinExistence type="predicted"/>
<feature type="domain" description="Histidine kinase/HSP90-like ATPase" evidence="1">
    <location>
        <begin position="39"/>
        <end position="139"/>
    </location>
</feature>
<evidence type="ECO:0000259" key="1">
    <source>
        <dbReference type="SMART" id="SM00387"/>
    </source>
</evidence>
<dbReference type="CDD" id="cd16934">
    <property type="entry name" value="HATPase_RsbT-like"/>
    <property type="match status" value="1"/>
</dbReference>
<dbReference type="SMART" id="SM00387">
    <property type="entry name" value="HATPase_c"/>
    <property type="match status" value="1"/>
</dbReference>
<accession>A0ABU6J2M4</accession>
<reference evidence="2 3" key="1">
    <citation type="submission" date="2023-10" db="EMBL/GenBank/DDBJ databases">
        <title>Noviherbaspirillum sp. CPCC 100848 genome assembly.</title>
        <authorList>
            <person name="Li X.Y."/>
            <person name="Fang X.M."/>
        </authorList>
    </citation>
    <scope>NUCLEOTIDE SEQUENCE [LARGE SCALE GENOMIC DNA]</scope>
    <source>
        <strain evidence="2 3">CPCC 100848</strain>
    </source>
</reference>
<evidence type="ECO:0000313" key="2">
    <source>
        <dbReference type="EMBL" id="MEC4717877.1"/>
    </source>
</evidence>
<dbReference type="InterPro" id="IPR036890">
    <property type="entry name" value="HATPase_C_sf"/>
</dbReference>
<dbReference type="Pfam" id="PF02518">
    <property type="entry name" value="HATPase_c"/>
    <property type="match status" value="1"/>
</dbReference>
<sequence length="139" mass="14712">MLSTKDAEAVVVPLRTDEDVVRLRQAVREALIAVGFSLIDQTKMVTAASELARNTLRYGGGGESHIVKLANGTRRGLSLAFIDTGPGIPDVELALKDGYTTGGGLGLGLSGAKRLSDEFDLQTAPGQGTTVRITKWKPF</sequence>
<evidence type="ECO:0000313" key="3">
    <source>
        <dbReference type="Proteomes" id="UP001352263"/>
    </source>
</evidence>
<dbReference type="InterPro" id="IPR003594">
    <property type="entry name" value="HATPase_dom"/>
</dbReference>
<gene>
    <name evidence="2" type="ORF">RY831_01825</name>
</gene>
<dbReference type="Proteomes" id="UP001352263">
    <property type="component" value="Unassembled WGS sequence"/>
</dbReference>
<comment type="caution">
    <text evidence="2">The sequence shown here is derived from an EMBL/GenBank/DDBJ whole genome shotgun (WGS) entry which is preliminary data.</text>
</comment>
<keyword evidence="3" id="KW-1185">Reference proteome</keyword>
<dbReference type="EMBL" id="JAWIIV010000001">
    <property type="protein sequence ID" value="MEC4717877.1"/>
    <property type="molecule type" value="Genomic_DNA"/>
</dbReference>
<organism evidence="2 3">
    <name type="scientific">Noviherbaspirillum album</name>
    <dbReference type="NCBI Taxonomy" id="3080276"/>
    <lineage>
        <taxon>Bacteria</taxon>
        <taxon>Pseudomonadati</taxon>
        <taxon>Pseudomonadota</taxon>
        <taxon>Betaproteobacteria</taxon>
        <taxon>Burkholderiales</taxon>
        <taxon>Oxalobacteraceae</taxon>
        <taxon>Noviherbaspirillum</taxon>
    </lineage>
</organism>